<reference evidence="9 10" key="1">
    <citation type="journal article" date="2016" name="Nat. Commun.">
        <title>Thousands of microbial genomes shed light on interconnected biogeochemical processes in an aquifer system.</title>
        <authorList>
            <person name="Anantharaman K."/>
            <person name="Brown C.T."/>
            <person name="Hug L.A."/>
            <person name="Sharon I."/>
            <person name="Castelle C.J."/>
            <person name="Probst A.J."/>
            <person name="Thomas B.C."/>
            <person name="Singh A."/>
            <person name="Wilkins M.J."/>
            <person name="Karaoz U."/>
            <person name="Brodie E.L."/>
            <person name="Williams K.H."/>
            <person name="Hubbard S.S."/>
            <person name="Banfield J.F."/>
        </authorList>
    </citation>
    <scope>NUCLEOTIDE SEQUENCE [LARGE SCALE GENOMIC DNA]</scope>
</reference>
<comment type="cofactor">
    <cofactor evidence="6">
        <name>Co(2+)</name>
        <dbReference type="ChEBI" id="CHEBI:48828"/>
    </cofactor>
    <cofactor evidence="6">
        <name>Zn(2+)</name>
        <dbReference type="ChEBI" id="CHEBI:29105"/>
    </cofactor>
    <cofactor evidence="6">
        <name>Mn(2+)</name>
        <dbReference type="ChEBI" id="CHEBI:29035"/>
    </cofactor>
    <cofactor evidence="6">
        <name>Fe(2+)</name>
        <dbReference type="ChEBI" id="CHEBI:29033"/>
    </cofactor>
    <text evidence="6">Binds 2 divalent metal cations per subunit. Has a high-affinity and a low affinity metal-binding site. The true nature of the physiological cofactor is under debate. The enzyme is active with cobalt, zinc, manganese or divalent iron ions. Most likely, methionine aminopeptidases function as mononuclear Fe(2+)-metalloproteases under physiological conditions, and the catalytically relevant metal-binding site has been assigned to the histidine-containing high-affinity site.</text>
</comment>
<keyword evidence="5 6" id="KW-0378">Hydrolase</keyword>
<feature type="binding site" evidence="6">
    <location>
        <position position="240"/>
    </location>
    <ligand>
        <name>a divalent metal cation</name>
        <dbReference type="ChEBI" id="CHEBI:60240"/>
        <label>1</label>
    </ligand>
</feature>
<dbReference type="SUPFAM" id="SSF55920">
    <property type="entry name" value="Creatinase/aminopeptidase"/>
    <property type="match status" value="1"/>
</dbReference>
<evidence type="ECO:0000256" key="5">
    <source>
        <dbReference type="ARBA" id="ARBA00022801"/>
    </source>
</evidence>
<dbReference type="PANTHER" id="PTHR43330">
    <property type="entry name" value="METHIONINE AMINOPEPTIDASE"/>
    <property type="match status" value="1"/>
</dbReference>
<sequence length="256" mass="27807">MDIEIKTETEIRVMAESGKILASIMKELEKMVRPGITTKELDRAAEALILKLGAACAFKGYQDKDDKDTNSVFPACLCVSVNDEVVHCPPSSRVLKEGDIVSLDLGVLFKGFYTDMAVTVPVGKISPVAGKFIKITKEALEKGIKEARPGNHFGDIGNAIQRHVENNGFAVVRDLCGHGIGRELHEEPQVLNYAEHGTGLVIQEGMVFCIEPITAAGDWKIKKAGLGYKTADNSLSCHFEHTLAITKNGCQVLTII</sequence>
<comment type="catalytic activity">
    <reaction evidence="6 7">
        <text>Release of N-terminal amino acids, preferentially methionine, from peptides and arylamides.</text>
        <dbReference type="EC" id="3.4.11.18"/>
    </reaction>
</comment>
<gene>
    <name evidence="6" type="primary">map</name>
    <name evidence="9" type="ORF">A3H01_01200</name>
</gene>
<accession>A0A1G2RV27</accession>
<comment type="subunit">
    <text evidence="6">Monomer.</text>
</comment>
<feature type="domain" description="Peptidase M24" evidence="8">
    <location>
        <begin position="14"/>
        <end position="247"/>
    </location>
</feature>
<dbReference type="InterPro" id="IPR000994">
    <property type="entry name" value="Pept_M24"/>
</dbReference>
<dbReference type="Gene3D" id="3.90.230.10">
    <property type="entry name" value="Creatinase/methionine aminopeptidase superfamily"/>
    <property type="match status" value="1"/>
</dbReference>
<dbReference type="GO" id="GO:0070006">
    <property type="term" value="F:metalloaminopeptidase activity"/>
    <property type="evidence" value="ECO:0007669"/>
    <property type="project" value="UniProtKB-UniRule"/>
</dbReference>
<evidence type="ECO:0000256" key="4">
    <source>
        <dbReference type="ARBA" id="ARBA00022723"/>
    </source>
</evidence>
<dbReference type="GO" id="GO:0004239">
    <property type="term" value="F:initiator methionyl aminopeptidase activity"/>
    <property type="evidence" value="ECO:0007669"/>
    <property type="project" value="UniProtKB-UniRule"/>
</dbReference>
<feature type="binding site" evidence="6">
    <location>
        <position position="115"/>
    </location>
    <ligand>
        <name>a divalent metal cation</name>
        <dbReference type="ChEBI" id="CHEBI:60240"/>
        <label>2</label>
        <note>catalytic</note>
    </ligand>
</feature>
<feature type="binding site" evidence="6">
    <location>
        <position position="87"/>
    </location>
    <ligand>
        <name>substrate</name>
    </ligand>
</feature>
<dbReference type="InterPro" id="IPR036005">
    <property type="entry name" value="Creatinase/aminopeptidase-like"/>
</dbReference>
<dbReference type="NCBIfam" id="TIGR00500">
    <property type="entry name" value="met_pdase_I"/>
    <property type="match status" value="1"/>
</dbReference>
<feature type="binding site" evidence="6">
    <location>
        <position position="115"/>
    </location>
    <ligand>
        <name>a divalent metal cation</name>
        <dbReference type="ChEBI" id="CHEBI:60240"/>
        <label>1</label>
    </ligand>
</feature>
<evidence type="ECO:0000313" key="10">
    <source>
        <dbReference type="Proteomes" id="UP000177853"/>
    </source>
</evidence>
<dbReference type="EMBL" id="MHUM01000023">
    <property type="protein sequence ID" value="OHA76667.1"/>
    <property type="molecule type" value="Genomic_DNA"/>
</dbReference>
<dbReference type="PRINTS" id="PR00599">
    <property type="entry name" value="MAPEPTIDASE"/>
</dbReference>
<dbReference type="GO" id="GO:0046872">
    <property type="term" value="F:metal ion binding"/>
    <property type="evidence" value="ECO:0007669"/>
    <property type="project" value="UniProtKB-UniRule"/>
</dbReference>
<proteinExistence type="inferred from homology"/>
<dbReference type="InterPro" id="IPR001714">
    <property type="entry name" value="Pept_M24_MAP"/>
</dbReference>
<dbReference type="HAMAP" id="MF_01974">
    <property type="entry name" value="MetAP_1"/>
    <property type="match status" value="1"/>
</dbReference>
<dbReference type="PANTHER" id="PTHR43330:SF27">
    <property type="entry name" value="METHIONINE AMINOPEPTIDASE"/>
    <property type="match status" value="1"/>
</dbReference>
<comment type="caution">
    <text evidence="9">The sequence shown here is derived from an EMBL/GenBank/DDBJ whole genome shotgun (WGS) entry which is preliminary data.</text>
</comment>
<protein>
    <recommendedName>
        <fullName evidence="6 7">Methionine aminopeptidase</fullName>
        <shortName evidence="6">MAP</shortName>
        <shortName evidence="6">MetAP</shortName>
        <ecNumber evidence="6 7">3.4.11.18</ecNumber>
    </recommendedName>
    <alternativeName>
        <fullName evidence="6">Peptidase M</fullName>
    </alternativeName>
</protein>
<keyword evidence="4 6" id="KW-0479">Metal-binding</keyword>
<feature type="binding site" evidence="6">
    <location>
        <position position="104"/>
    </location>
    <ligand>
        <name>a divalent metal cation</name>
        <dbReference type="ChEBI" id="CHEBI:60240"/>
        <label>1</label>
    </ligand>
</feature>
<dbReference type="Proteomes" id="UP000177853">
    <property type="component" value="Unassembled WGS sequence"/>
</dbReference>
<feature type="binding site" evidence="6">
    <location>
        <position position="211"/>
    </location>
    <ligand>
        <name>a divalent metal cation</name>
        <dbReference type="ChEBI" id="CHEBI:60240"/>
        <label>2</label>
        <note>catalytic</note>
    </ligand>
</feature>
<dbReference type="EC" id="3.4.11.18" evidence="6 7"/>
<evidence type="ECO:0000256" key="1">
    <source>
        <dbReference type="ARBA" id="ARBA00002521"/>
    </source>
</evidence>
<evidence type="ECO:0000256" key="7">
    <source>
        <dbReference type="RuleBase" id="RU003653"/>
    </source>
</evidence>
<evidence type="ECO:0000256" key="3">
    <source>
        <dbReference type="ARBA" id="ARBA00022670"/>
    </source>
</evidence>
<feature type="binding site" evidence="6">
    <location>
        <position position="178"/>
    </location>
    <ligand>
        <name>a divalent metal cation</name>
        <dbReference type="ChEBI" id="CHEBI:60240"/>
        <label>2</label>
        <note>catalytic</note>
    </ligand>
</feature>
<evidence type="ECO:0000259" key="8">
    <source>
        <dbReference type="Pfam" id="PF00557"/>
    </source>
</evidence>
<name>A0A1G2RV27_9BACT</name>
<dbReference type="AlphaFoldDB" id="A0A1G2RV27"/>
<comment type="similarity">
    <text evidence="6">Belongs to the peptidase M24A family. Methionine aminopeptidase type 1 subfamily.</text>
</comment>
<feature type="binding site" evidence="6">
    <location>
        <position position="240"/>
    </location>
    <ligand>
        <name>a divalent metal cation</name>
        <dbReference type="ChEBI" id="CHEBI:60240"/>
        <label>2</label>
        <note>catalytic</note>
    </ligand>
</feature>
<dbReference type="InterPro" id="IPR002467">
    <property type="entry name" value="Pept_M24A_MAP1"/>
</dbReference>
<keyword evidence="3 6" id="KW-0645">Protease</keyword>
<dbReference type="GO" id="GO:0006508">
    <property type="term" value="P:proteolysis"/>
    <property type="evidence" value="ECO:0007669"/>
    <property type="project" value="UniProtKB-KW"/>
</dbReference>
<dbReference type="GO" id="GO:0005829">
    <property type="term" value="C:cytosol"/>
    <property type="evidence" value="ECO:0007669"/>
    <property type="project" value="TreeGrafter"/>
</dbReference>
<comment type="function">
    <text evidence="1 6">Removes the N-terminal methionine from nascent proteins. The N-terminal methionine is often cleaved when the second residue in the primary sequence is small and uncharged (Met-Ala-, Cys, Gly, Pro, Ser, Thr, or Val). Requires deformylation of the N(alpha)-formylated initiator methionine before it can be hydrolyzed.</text>
</comment>
<dbReference type="CDD" id="cd01086">
    <property type="entry name" value="MetAP1"/>
    <property type="match status" value="1"/>
</dbReference>
<feature type="binding site" evidence="6">
    <location>
        <position position="185"/>
    </location>
    <ligand>
        <name>substrate</name>
    </ligand>
</feature>
<evidence type="ECO:0000313" key="9">
    <source>
        <dbReference type="EMBL" id="OHA76667.1"/>
    </source>
</evidence>
<evidence type="ECO:0000256" key="2">
    <source>
        <dbReference type="ARBA" id="ARBA00022438"/>
    </source>
</evidence>
<evidence type="ECO:0000256" key="6">
    <source>
        <dbReference type="HAMAP-Rule" id="MF_01974"/>
    </source>
</evidence>
<keyword evidence="2 6" id="KW-0031">Aminopeptidase</keyword>
<organism evidence="9 10">
    <name type="scientific">Candidatus Wildermuthbacteria bacterium RIFCSPLOWO2_12_FULL_40_9</name>
    <dbReference type="NCBI Taxonomy" id="1802467"/>
    <lineage>
        <taxon>Bacteria</taxon>
        <taxon>Candidatus Wildermuthiibacteriota</taxon>
    </lineage>
</organism>
<dbReference type="Pfam" id="PF00557">
    <property type="entry name" value="Peptidase_M24"/>
    <property type="match status" value="1"/>
</dbReference>